<evidence type="ECO:0000256" key="1">
    <source>
        <dbReference type="ARBA" id="ARBA00004123"/>
    </source>
</evidence>
<dbReference type="AlphaFoldDB" id="A0A1I7Z1B1"/>
<dbReference type="Proteomes" id="UP000095287">
    <property type="component" value="Unplaced"/>
</dbReference>
<organism evidence="7 8">
    <name type="scientific">Steinernema glaseri</name>
    <dbReference type="NCBI Taxonomy" id="37863"/>
    <lineage>
        <taxon>Eukaryota</taxon>
        <taxon>Metazoa</taxon>
        <taxon>Ecdysozoa</taxon>
        <taxon>Nematoda</taxon>
        <taxon>Chromadorea</taxon>
        <taxon>Rhabditida</taxon>
        <taxon>Tylenchina</taxon>
        <taxon>Panagrolaimomorpha</taxon>
        <taxon>Strongyloidoidea</taxon>
        <taxon>Steinernematidae</taxon>
        <taxon>Steinernema</taxon>
    </lineage>
</organism>
<comment type="subcellular location">
    <subcellularLocation>
        <location evidence="1">Nucleus</location>
    </subcellularLocation>
</comment>
<dbReference type="WBParaSite" id="L893_g21809.t1">
    <property type="protein sequence ID" value="L893_g21809.t1"/>
    <property type="gene ID" value="L893_g21809"/>
</dbReference>
<protein>
    <submittedName>
        <fullName evidence="8">BED-type domain-containing protein</fullName>
    </submittedName>
</protein>
<name>A0A1I7Z1B1_9BILA</name>
<evidence type="ECO:0000256" key="2">
    <source>
        <dbReference type="ARBA" id="ARBA00022723"/>
    </source>
</evidence>
<evidence type="ECO:0000256" key="6">
    <source>
        <dbReference type="SAM" id="MobiDB-lite"/>
    </source>
</evidence>
<evidence type="ECO:0000313" key="8">
    <source>
        <dbReference type="WBParaSite" id="L893_g21809.t1"/>
    </source>
</evidence>
<evidence type="ECO:0000256" key="5">
    <source>
        <dbReference type="ARBA" id="ARBA00023242"/>
    </source>
</evidence>
<dbReference type="GO" id="GO:0005634">
    <property type="term" value="C:nucleus"/>
    <property type="evidence" value="ECO:0007669"/>
    <property type="project" value="UniProtKB-SubCell"/>
</dbReference>
<feature type="compositionally biased region" description="Basic and acidic residues" evidence="6">
    <location>
        <begin position="550"/>
        <end position="564"/>
    </location>
</feature>
<sequence length="596" mass="68172">MSASIYNEFFRIDGSEATCKTCADIVQMKNRNRTGLLRHLQRKHEDHAARLEEIRRNRKHEDHAARLEEMKKAPVSKKRRMETTTPSIKSAFASWEQGGTRDEGITRALSLMIALDSQPVSMVDRPGFRHFLKVAIPSYKLRSRTTISRTFIPDLYNEFKLKVTTRIQSAEYVSFTTDSWSSEDNRHSLLSLTAHWCCGNRLIYRVLGVLPVHGRHDSANFSTLITSCLDDFLGEDAKRKAYIVVRDAASVMQKTMKICGLESIDCFAHKLQLAIYSGLKNAVGDEQLLTSLTERIKKFVRKLRKSGVDRDEFESLRQLEDIPPRWLVKGIVVRWSSLYNMLERFAENRHVISTFCIERQDYPRFTGADYVLVEKLLKTLKPFKEATVMLQGRSVTISVVIPTIFVLRRSLPEEDIAKSILANLEDRVKSIENYPRFTGADYVLVEKLLKTLKPFKEATVMLQGRSVTISVVIPTIFVLRRSLPEEDIAKSILANLEDRVKNIESDPKYVVATLLDVRFKKDFIEPEKAEAAIALLNEEATKTLLQISQKEDGTPHDIPPRPTHEAPTSQPMAFFERFRSTELVQENPASPPLDEK</sequence>
<dbReference type="GO" id="GO:0008270">
    <property type="term" value="F:zinc ion binding"/>
    <property type="evidence" value="ECO:0007669"/>
    <property type="project" value="UniProtKB-KW"/>
</dbReference>
<evidence type="ECO:0000256" key="3">
    <source>
        <dbReference type="ARBA" id="ARBA00022771"/>
    </source>
</evidence>
<dbReference type="PANTHER" id="PTHR46481">
    <property type="entry name" value="ZINC FINGER BED DOMAIN-CONTAINING PROTEIN 4"/>
    <property type="match status" value="1"/>
</dbReference>
<accession>A0A1I7Z1B1</accession>
<evidence type="ECO:0000313" key="7">
    <source>
        <dbReference type="Proteomes" id="UP000095287"/>
    </source>
</evidence>
<dbReference type="SUPFAM" id="SSF53098">
    <property type="entry name" value="Ribonuclease H-like"/>
    <property type="match status" value="2"/>
</dbReference>
<keyword evidence="5" id="KW-0539">Nucleus</keyword>
<evidence type="ECO:0000256" key="4">
    <source>
        <dbReference type="ARBA" id="ARBA00022833"/>
    </source>
</evidence>
<reference evidence="8" key="1">
    <citation type="submission" date="2016-11" db="UniProtKB">
        <authorList>
            <consortium name="WormBaseParasite"/>
        </authorList>
    </citation>
    <scope>IDENTIFICATION</scope>
</reference>
<dbReference type="InterPro" id="IPR012337">
    <property type="entry name" value="RNaseH-like_sf"/>
</dbReference>
<feature type="region of interest" description="Disordered" evidence="6">
    <location>
        <begin position="550"/>
        <end position="572"/>
    </location>
</feature>
<dbReference type="SUPFAM" id="SSF140996">
    <property type="entry name" value="Hermes dimerisation domain"/>
    <property type="match status" value="1"/>
</dbReference>
<feature type="region of interest" description="Disordered" evidence="6">
    <location>
        <begin position="577"/>
        <end position="596"/>
    </location>
</feature>
<keyword evidence="7" id="KW-1185">Reference proteome</keyword>
<dbReference type="InterPro" id="IPR052035">
    <property type="entry name" value="ZnF_BED_domain_contain"/>
</dbReference>
<keyword evidence="4" id="KW-0862">Zinc</keyword>
<keyword evidence="2" id="KW-0479">Metal-binding</keyword>
<proteinExistence type="predicted"/>
<dbReference type="PANTHER" id="PTHR46481:SF10">
    <property type="entry name" value="ZINC FINGER BED DOMAIN-CONTAINING PROTEIN 39"/>
    <property type="match status" value="1"/>
</dbReference>
<keyword evidence="3" id="KW-0863">Zinc-finger</keyword>